<organism evidence="2 3">
    <name type="scientific">Streptomyces zinciresistens K42</name>
    <dbReference type="NCBI Taxonomy" id="700597"/>
    <lineage>
        <taxon>Bacteria</taxon>
        <taxon>Bacillati</taxon>
        <taxon>Actinomycetota</taxon>
        <taxon>Actinomycetes</taxon>
        <taxon>Kitasatosporales</taxon>
        <taxon>Streptomycetaceae</taxon>
        <taxon>Streptomyces</taxon>
    </lineage>
</organism>
<dbReference type="PANTHER" id="PTHR43260:SF1">
    <property type="entry name" value="KSDD-LIKE STEROID DEHYDROGENASE RV0785"/>
    <property type="match status" value="1"/>
</dbReference>
<sequence>MERVAWSGPGRAARFAAPVAAFLRHGADFVTAPGLEDLVEKMNGLTGKPLLDARTLRRQIEARDHQLSHPYAKDSQIQGIRNARRRERAAGPCGRAAGRRLQGL</sequence>
<accession>G2GPZ1</accession>
<dbReference type="PANTHER" id="PTHR43260">
    <property type="entry name" value="3-KETOSTEROID-DELTA-1-DEHYDROGENASE"/>
    <property type="match status" value="1"/>
</dbReference>
<evidence type="ECO:0000256" key="1">
    <source>
        <dbReference type="SAM" id="MobiDB-lite"/>
    </source>
</evidence>
<protein>
    <submittedName>
        <fullName evidence="2">Putative FAD-binding dehydrogenase</fullName>
    </submittedName>
</protein>
<name>G2GPZ1_9ACTN</name>
<feature type="compositionally biased region" description="Low complexity" evidence="1">
    <location>
        <begin position="90"/>
        <end position="104"/>
    </location>
</feature>
<feature type="non-terminal residue" evidence="2">
    <location>
        <position position="104"/>
    </location>
</feature>
<dbReference type="Proteomes" id="UP000004217">
    <property type="component" value="Unassembled WGS sequence"/>
</dbReference>
<feature type="region of interest" description="Disordered" evidence="1">
    <location>
        <begin position="82"/>
        <end position="104"/>
    </location>
</feature>
<dbReference type="InterPro" id="IPR014614">
    <property type="entry name" value="KsdD_DH"/>
</dbReference>
<dbReference type="AlphaFoldDB" id="G2GPZ1"/>
<reference evidence="2 3" key="1">
    <citation type="submission" date="2011-08" db="EMBL/GenBank/DDBJ databases">
        <authorList>
            <person name="Lin Y."/>
            <person name="Hao X."/>
            <person name="Johnstone L."/>
            <person name="Miller S.J."/>
            <person name="Wei G."/>
            <person name="Rensing C."/>
        </authorList>
    </citation>
    <scope>NUCLEOTIDE SEQUENCE [LARGE SCALE GENOMIC DNA]</scope>
    <source>
        <strain evidence="2 3">K42</strain>
    </source>
</reference>
<gene>
    <name evidence="2" type="ORF">SZN_38028</name>
</gene>
<comment type="caution">
    <text evidence="2">The sequence shown here is derived from an EMBL/GenBank/DDBJ whole genome shotgun (WGS) entry which is preliminary data.</text>
</comment>
<evidence type="ECO:0000313" key="3">
    <source>
        <dbReference type="Proteomes" id="UP000004217"/>
    </source>
</evidence>
<dbReference type="GO" id="GO:0016627">
    <property type="term" value="F:oxidoreductase activity, acting on the CH-CH group of donors"/>
    <property type="evidence" value="ECO:0007669"/>
    <property type="project" value="InterPro"/>
</dbReference>
<keyword evidence="3" id="KW-1185">Reference proteome</keyword>
<dbReference type="EMBL" id="AGBF01000485">
    <property type="protein sequence ID" value="EGX54424.1"/>
    <property type="molecule type" value="Genomic_DNA"/>
</dbReference>
<evidence type="ECO:0000313" key="2">
    <source>
        <dbReference type="EMBL" id="EGX54424.1"/>
    </source>
</evidence>
<proteinExistence type="predicted"/>